<comment type="caution">
    <text evidence="1">The sequence shown here is derived from an EMBL/GenBank/DDBJ whole genome shotgun (WGS) entry which is preliminary data.</text>
</comment>
<gene>
    <name evidence="1" type="ORF">PG993_012884</name>
</gene>
<accession>A0ABR1RX69</accession>
<dbReference type="EMBL" id="JAQQWK010000012">
    <property type="protein sequence ID" value="KAK8022117.1"/>
    <property type="molecule type" value="Genomic_DNA"/>
</dbReference>
<keyword evidence="2" id="KW-1185">Reference proteome</keyword>
<feature type="non-terminal residue" evidence="1">
    <location>
        <position position="1"/>
    </location>
</feature>
<sequence length="296" mass="32593">NEEIAASIHRRNQFDPKVLVLYWDGGDPGFKDECDAVRKLFEEVFNYPTEEFAIPSKNSQGALSYHIAGVLLDRSPNSTLIIYYGGHAGLDNNIDRGQKCQSVWAKGPTLKWYRIQEQMRDSPADILLILDCCYAAQAARGADDRVGRFEILAASARATPTPGPGIGSFTNILLNKIRQDVAENGSWNIKEMHGQLCMQFKDGETEPIVTPVHIVLEGGHSSMVLKPLAASLQSHSGERDVGGQILHVLVRVGGNCTKEEVEEVGKWLSSDIPPAIAHMEVCDTLMELPDEYDSSD</sequence>
<organism evidence="1 2">
    <name type="scientific">Apiospora rasikravindrae</name>
    <dbReference type="NCBI Taxonomy" id="990691"/>
    <lineage>
        <taxon>Eukaryota</taxon>
        <taxon>Fungi</taxon>
        <taxon>Dikarya</taxon>
        <taxon>Ascomycota</taxon>
        <taxon>Pezizomycotina</taxon>
        <taxon>Sordariomycetes</taxon>
        <taxon>Xylariomycetidae</taxon>
        <taxon>Amphisphaeriales</taxon>
        <taxon>Apiosporaceae</taxon>
        <taxon>Apiospora</taxon>
    </lineage>
</organism>
<evidence type="ECO:0000313" key="2">
    <source>
        <dbReference type="Proteomes" id="UP001444661"/>
    </source>
</evidence>
<name>A0ABR1RX69_9PEZI</name>
<dbReference type="Proteomes" id="UP001444661">
    <property type="component" value="Unassembled WGS sequence"/>
</dbReference>
<reference evidence="1 2" key="1">
    <citation type="submission" date="2023-01" db="EMBL/GenBank/DDBJ databases">
        <title>Analysis of 21 Apiospora genomes using comparative genomics revels a genus with tremendous synthesis potential of carbohydrate active enzymes and secondary metabolites.</title>
        <authorList>
            <person name="Sorensen T."/>
        </authorList>
    </citation>
    <scope>NUCLEOTIDE SEQUENCE [LARGE SCALE GENOMIC DNA]</scope>
    <source>
        <strain evidence="1 2">CBS 33761</strain>
    </source>
</reference>
<proteinExistence type="predicted"/>
<evidence type="ECO:0008006" key="3">
    <source>
        <dbReference type="Google" id="ProtNLM"/>
    </source>
</evidence>
<evidence type="ECO:0000313" key="1">
    <source>
        <dbReference type="EMBL" id="KAK8022117.1"/>
    </source>
</evidence>
<protein>
    <recommendedName>
        <fullName evidence="3">Metacaspase</fullName>
    </recommendedName>
</protein>